<dbReference type="NCBIfam" id="TIGR02495">
    <property type="entry name" value="NrdG2"/>
    <property type="match status" value="1"/>
</dbReference>
<dbReference type="SFLD" id="SFLDG01067">
    <property type="entry name" value="SPASM/twitch_domain_containing"/>
    <property type="match status" value="1"/>
</dbReference>
<evidence type="ECO:0000256" key="1">
    <source>
        <dbReference type="ARBA" id="ARBA00001966"/>
    </source>
</evidence>
<protein>
    <submittedName>
        <fullName evidence="8">Anaerobic ribonucleoside-triphosphate reductase activating protein</fullName>
    </submittedName>
</protein>
<dbReference type="InterPro" id="IPR013785">
    <property type="entry name" value="Aldolase_TIM"/>
</dbReference>
<keyword evidence="5" id="KW-0408">Iron</keyword>
<reference evidence="8" key="1">
    <citation type="submission" date="2020-10" db="EMBL/GenBank/DDBJ databases">
        <authorList>
            <person name="Gilroy R."/>
        </authorList>
    </citation>
    <scope>NUCLEOTIDE SEQUENCE</scope>
    <source>
        <strain evidence="8">ChiSjej5B23-6657</strain>
    </source>
</reference>
<evidence type="ECO:0000256" key="3">
    <source>
        <dbReference type="ARBA" id="ARBA00022691"/>
    </source>
</evidence>
<sequence length="231" mass="25885">MLISGLQKTTLVDYPGRVACTIFTGGCNFRCPYCQNSDLVLYPEETEPYSEEEIFDHLARRQGVLSGVCISGGEPTLQPDLKNFIRKIKDLGLAVKLDTNGSNPAVLKELITEGLLDYVAMDIKHSRAKYASVACSPSFNLDDIAESVDFLKEGHVDYEFRTTLVKEMHREADMTAIGMWLMGAKAYYLQPYRDSDTVICPGYHAHSREELDTFVKILSAFLPKVELRGDI</sequence>
<evidence type="ECO:0000313" key="8">
    <source>
        <dbReference type="EMBL" id="HIR71420.1"/>
    </source>
</evidence>
<feature type="domain" description="Radical SAM core" evidence="7">
    <location>
        <begin position="12"/>
        <end position="231"/>
    </location>
</feature>
<dbReference type="EMBL" id="DVHM01000149">
    <property type="protein sequence ID" value="HIR71420.1"/>
    <property type="molecule type" value="Genomic_DNA"/>
</dbReference>
<dbReference type="SFLD" id="SFLDG01094">
    <property type="entry name" value="Uncharacterised_Radical_SAM_Su"/>
    <property type="match status" value="1"/>
</dbReference>
<dbReference type="SUPFAM" id="SSF102114">
    <property type="entry name" value="Radical SAM enzymes"/>
    <property type="match status" value="1"/>
</dbReference>
<name>A0A9D1JBC9_9FIRM</name>
<comment type="cofactor">
    <cofactor evidence="1">
        <name>[4Fe-4S] cluster</name>
        <dbReference type="ChEBI" id="CHEBI:49883"/>
    </cofactor>
</comment>
<gene>
    <name evidence="8" type="ORF">IAA55_09075</name>
</gene>
<keyword evidence="3" id="KW-0949">S-adenosyl-L-methionine</keyword>
<dbReference type="SFLD" id="SFLDS00029">
    <property type="entry name" value="Radical_SAM"/>
    <property type="match status" value="1"/>
</dbReference>
<proteinExistence type="predicted"/>
<dbReference type="AlphaFoldDB" id="A0A9D1JBC9"/>
<dbReference type="InterPro" id="IPR034457">
    <property type="entry name" value="Organic_radical-activating"/>
</dbReference>
<keyword evidence="4" id="KW-0479">Metal-binding</keyword>
<evidence type="ECO:0000256" key="4">
    <source>
        <dbReference type="ARBA" id="ARBA00022723"/>
    </source>
</evidence>
<dbReference type="InterPro" id="IPR007197">
    <property type="entry name" value="rSAM"/>
</dbReference>
<organism evidence="8 9">
    <name type="scientific">Candidatus Pullilachnospira gallistercoris</name>
    <dbReference type="NCBI Taxonomy" id="2840911"/>
    <lineage>
        <taxon>Bacteria</taxon>
        <taxon>Bacillati</taxon>
        <taxon>Bacillota</taxon>
        <taxon>Clostridia</taxon>
        <taxon>Lachnospirales</taxon>
        <taxon>Lachnospiraceae</taxon>
        <taxon>Lachnospiraceae incertae sedis</taxon>
        <taxon>Candidatus Pullilachnospira</taxon>
    </lineage>
</organism>
<evidence type="ECO:0000256" key="6">
    <source>
        <dbReference type="ARBA" id="ARBA00023014"/>
    </source>
</evidence>
<dbReference type="InterPro" id="IPR012840">
    <property type="entry name" value="NrdG2"/>
</dbReference>
<evidence type="ECO:0000313" key="9">
    <source>
        <dbReference type="Proteomes" id="UP000823912"/>
    </source>
</evidence>
<evidence type="ECO:0000256" key="5">
    <source>
        <dbReference type="ARBA" id="ARBA00023004"/>
    </source>
</evidence>
<dbReference type="PROSITE" id="PS51918">
    <property type="entry name" value="RADICAL_SAM"/>
    <property type="match status" value="1"/>
</dbReference>
<accession>A0A9D1JBC9</accession>
<dbReference type="GO" id="GO:0051539">
    <property type="term" value="F:4 iron, 4 sulfur cluster binding"/>
    <property type="evidence" value="ECO:0007669"/>
    <property type="project" value="UniProtKB-KW"/>
</dbReference>
<dbReference type="Gene3D" id="3.20.20.70">
    <property type="entry name" value="Aldolase class I"/>
    <property type="match status" value="1"/>
</dbReference>
<comment type="caution">
    <text evidence="8">The sequence shown here is derived from an EMBL/GenBank/DDBJ whole genome shotgun (WGS) entry which is preliminary data.</text>
</comment>
<dbReference type="GO" id="GO:0003824">
    <property type="term" value="F:catalytic activity"/>
    <property type="evidence" value="ECO:0007669"/>
    <property type="project" value="InterPro"/>
</dbReference>
<dbReference type="InterPro" id="IPR058240">
    <property type="entry name" value="rSAM_sf"/>
</dbReference>
<dbReference type="PANTHER" id="PTHR30352">
    <property type="entry name" value="PYRUVATE FORMATE-LYASE-ACTIVATING ENZYME"/>
    <property type="match status" value="1"/>
</dbReference>
<dbReference type="Pfam" id="PF04055">
    <property type="entry name" value="Radical_SAM"/>
    <property type="match status" value="1"/>
</dbReference>
<dbReference type="GO" id="GO:0046872">
    <property type="term" value="F:metal ion binding"/>
    <property type="evidence" value="ECO:0007669"/>
    <property type="project" value="UniProtKB-KW"/>
</dbReference>
<dbReference type="CDD" id="cd01335">
    <property type="entry name" value="Radical_SAM"/>
    <property type="match status" value="1"/>
</dbReference>
<dbReference type="PANTHER" id="PTHR30352:SF5">
    <property type="entry name" value="PYRUVATE FORMATE-LYASE 1-ACTIVATING ENZYME"/>
    <property type="match status" value="1"/>
</dbReference>
<keyword evidence="6" id="KW-0411">Iron-sulfur</keyword>
<evidence type="ECO:0000259" key="7">
    <source>
        <dbReference type="PROSITE" id="PS51918"/>
    </source>
</evidence>
<evidence type="ECO:0000256" key="2">
    <source>
        <dbReference type="ARBA" id="ARBA00022485"/>
    </source>
</evidence>
<keyword evidence="2" id="KW-0004">4Fe-4S</keyword>
<dbReference type="Proteomes" id="UP000823912">
    <property type="component" value="Unassembled WGS sequence"/>
</dbReference>
<reference evidence="8" key="2">
    <citation type="journal article" date="2021" name="PeerJ">
        <title>Extensive microbial diversity within the chicken gut microbiome revealed by metagenomics and culture.</title>
        <authorList>
            <person name="Gilroy R."/>
            <person name="Ravi A."/>
            <person name="Getino M."/>
            <person name="Pursley I."/>
            <person name="Horton D.L."/>
            <person name="Alikhan N.F."/>
            <person name="Baker D."/>
            <person name="Gharbi K."/>
            <person name="Hall N."/>
            <person name="Watson M."/>
            <person name="Adriaenssens E.M."/>
            <person name="Foster-Nyarko E."/>
            <person name="Jarju S."/>
            <person name="Secka A."/>
            <person name="Antonio M."/>
            <person name="Oren A."/>
            <person name="Chaudhuri R.R."/>
            <person name="La Ragione R."/>
            <person name="Hildebrand F."/>
            <person name="Pallen M.J."/>
        </authorList>
    </citation>
    <scope>NUCLEOTIDE SEQUENCE</scope>
    <source>
        <strain evidence="8">ChiSjej5B23-6657</strain>
    </source>
</reference>